<proteinExistence type="inferred from homology"/>
<comment type="similarity">
    <text evidence="1">Belongs to the actin family.</text>
</comment>
<dbReference type="GeneID" id="8847848"/>
<dbReference type="Gene3D" id="3.90.640.10">
    <property type="entry name" value="Actin, Chain A, domain 4"/>
    <property type="match status" value="1"/>
</dbReference>
<dbReference type="AlphaFoldDB" id="D2VGP3"/>
<sequence>MENSYVIDNGGYYCRIGRSGEDDCEYKCRSIVSLDDHQVVVGSDHGNDDNYVSPMERGIVLDWERMETVWNHAYQAVSCNPSDSAVLLTETILNPKSNRERMVEVLFESFQVPYTQFVWEGLLNIYASGRGSALSIMCGDGTCHALPINEGYLMTRGLYRSDFGGSDITLYLMKLLKESGKLNFNKKIVNNIKEKLCNCKGDSSDKIYDLPGGGTVEIGDESVRAANLLFDPSPICGDELSIPDMILKSALSAEIDQRYLFVNNTVLGGGSSLMAGFDAKLQEQMKEKWAIAAPTLKSRVITPPDREKSVWIGGSILTSLSTFHQKWISHKDFSDFGPSIVYRKLSAS</sequence>
<organism evidence="3">
    <name type="scientific">Naegleria gruberi</name>
    <name type="common">Amoeba</name>
    <dbReference type="NCBI Taxonomy" id="5762"/>
    <lineage>
        <taxon>Eukaryota</taxon>
        <taxon>Discoba</taxon>
        <taxon>Heterolobosea</taxon>
        <taxon>Tetramitia</taxon>
        <taxon>Eutetramitia</taxon>
        <taxon>Vahlkampfiidae</taxon>
        <taxon>Naegleria</taxon>
    </lineage>
</organism>
<dbReference type="SMART" id="SM00268">
    <property type="entry name" value="ACTIN"/>
    <property type="match status" value="1"/>
</dbReference>
<dbReference type="InterPro" id="IPR043129">
    <property type="entry name" value="ATPase_NBD"/>
</dbReference>
<name>D2VGP3_NAEGR</name>
<dbReference type="SUPFAM" id="SSF53067">
    <property type="entry name" value="Actin-like ATPase domain"/>
    <property type="match status" value="2"/>
</dbReference>
<dbReference type="InParanoid" id="D2VGP3"/>
<evidence type="ECO:0000313" key="3">
    <source>
        <dbReference type="Proteomes" id="UP000006671"/>
    </source>
</evidence>
<evidence type="ECO:0000256" key="1">
    <source>
        <dbReference type="RuleBase" id="RU000487"/>
    </source>
</evidence>
<protein>
    <recommendedName>
        <fullName evidence="4">Actin</fullName>
    </recommendedName>
</protein>
<dbReference type="Gene3D" id="3.30.420.40">
    <property type="match status" value="2"/>
</dbReference>
<evidence type="ECO:0008006" key="4">
    <source>
        <dbReference type="Google" id="ProtNLM"/>
    </source>
</evidence>
<dbReference type="PRINTS" id="PR00190">
    <property type="entry name" value="ACTIN"/>
</dbReference>
<gene>
    <name evidence="2" type="ORF">NAEGRDRAFT_33847</name>
</gene>
<reference evidence="2 3" key="1">
    <citation type="journal article" date="2010" name="Cell">
        <title>The genome of Naegleria gruberi illuminates early eukaryotic versatility.</title>
        <authorList>
            <person name="Fritz-Laylin L.K."/>
            <person name="Prochnik S.E."/>
            <person name="Ginger M.L."/>
            <person name="Dacks J.B."/>
            <person name="Carpenter M.L."/>
            <person name="Field M.C."/>
            <person name="Kuo A."/>
            <person name="Paredez A."/>
            <person name="Chapman J."/>
            <person name="Pham J."/>
            <person name="Shu S."/>
            <person name="Neupane R."/>
            <person name="Cipriano M."/>
            <person name="Mancuso J."/>
            <person name="Tu H."/>
            <person name="Salamov A."/>
            <person name="Lindquist E."/>
            <person name="Shapiro H."/>
            <person name="Lucas S."/>
            <person name="Grigoriev I.V."/>
            <person name="Cande W.Z."/>
            <person name="Fulton C."/>
            <person name="Rokhsar D.S."/>
            <person name="Dawson S.C."/>
        </authorList>
    </citation>
    <scope>NUCLEOTIDE SEQUENCE [LARGE SCALE GENOMIC DNA]</scope>
    <source>
        <strain evidence="2 3">NEG-M</strain>
    </source>
</reference>
<dbReference type="PANTHER" id="PTHR11937">
    <property type="entry name" value="ACTIN"/>
    <property type="match status" value="1"/>
</dbReference>
<dbReference type="VEuPathDB" id="AmoebaDB:NAEGRDRAFT_33847"/>
<dbReference type="eggNOG" id="KOG0676">
    <property type="taxonomic scope" value="Eukaryota"/>
</dbReference>
<dbReference type="RefSeq" id="XP_002676841.1">
    <property type="nucleotide sequence ID" value="XM_002676795.1"/>
</dbReference>
<keyword evidence="3" id="KW-1185">Reference proteome</keyword>
<accession>D2VGP3</accession>
<dbReference type="EMBL" id="GG738870">
    <property type="protein sequence ID" value="EFC44097.1"/>
    <property type="molecule type" value="Genomic_DNA"/>
</dbReference>
<dbReference type="KEGG" id="ngr:NAEGRDRAFT_33847"/>
<dbReference type="STRING" id="5762.D2VGP3"/>
<dbReference type="Proteomes" id="UP000006671">
    <property type="component" value="Unassembled WGS sequence"/>
</dbReference>
<dbReference type="Pfam" id="PF00022">
    <property type="entry name" value="Actin"/>
    <property type="match status" value="2"/>
</dbReference>
<dbReference type="InterPro" id="IPR004000">
    <property type="entry name" value="Actin"/>
</dbReference>
<evidence type="ECO:0000313" key="2">
    <source>
        <dbReference type="EMBL" id="EFC44097.1"/>
    </source>
</evidence>